<evidence type="ECO:0000313" key="3">
    <source>
        <dbReference type="Proteomes" id="UP000499080"/>
    </source>
</evidence>
<feature type="compositionally biased region" description="Acidic residues" evidence="1">
    <location>
        <begin position="323"/>
        <end position="357"/>
    </location>
</feature>
<comment type="caution">
    <text evidence="2">The sequence shown here is derived from an EMBL/GenBank/DDBJ whole genome shotgun (WGS) entry which is preliminary data.</text>
</comment>
<name>A0A4Y2S066_ARAVE</name>
<protein>
    <recommendedName>
        <fullName evidence="4">Tesmin/TSO1-like CXC domain-containing protein</fullName>
    </recommendedName>
</protein>
<organism evidence="2 3">
    <name type="scientific">Araneus ventricosus</name>
    <name type="common">Orbweaver spider</name>
    <name type="synonym">Epeira ventricosa</name>
    <dbReference type="NCBI Taxonomy" id="182803"/>
    <lineage>
        <taxon>Eukaryota</taxon>
        <taxon>Metazoa</taxon>
        <taxon>Ecdysozoa</taxon>
        <taxon>Arthropoda</taxon>
        <taxon>Chelicerata</taxon>
        <taxon>Arachnida</taxon>
        <taxon>Araneae</taxon>
        <taxon>Araneomorphae</taxon>
        <taxon>Entelegynae</taxon>
        <taxon>Araneoidea</taxon>
        <taxon>Araneidae</taxon>
        <taxon>Araneus</taxon>
    </lineage>
</organism>
<accession>A0A4Y2S066</accession>
<sequence>MIPTVSQNKFLGNDANKDRLIRMLKTKFEAEIFMVKQATEDADTLIINTAMSVSSAFDSVIVVGEDLLILLTALSTGSNIYIIKPGKGKISQKIYSTKSIIDKTDADHILFLHAFSGCDATCTLFDQGKMKFINVLRKNPNFNEVIQVFKNPNADPEIIVEAGERFLLELYGYNDVKSKKSMPLNDYRYTRFTKSAYKSKFNIASLPPTEAAARQHSFRTYHQVQKWYRNEQNAEQWGWNRNKNGLISVTTLEPPATETLLKLISCKCKKGCQKACGCRKAGLKCSVICTNCSGTCDNSQVPSLDSDEEEETETVFEQTYDGIENEEDRDESDNTIADDAEEISVCDVSIDTEDDELATPGPSRTAKRRR</sequence>
<dbReference type="OrthoDB" id="7699940at2759"/>
<keyword evidence="3" id="KW-1185">Reference proteome</keyword>
<proteinExistence type="predicted"/>
<dbReference type="AlphaFoldDB" id="A0A4Y2S066"/>
<dbReference type="Proteomes" id="UP000499080">
    <property type="component" value="Unassembled WGS sequence"/>
</dbReference>
<gene>
    <name evidence="2" type="ORF">AVEN_177203_1</name>
</gene>
<feature type="region of interest" description="Disordered" evidence="1">
    <location>
        <begin position="300"/>
        <end position="370"/>
    </location>
</feature>
<feature type="compositionally biased region" description="Acidic residues" evidence="1">
    <location>
        <begin position="305"/>
        <end position="314"/>
    </location>
</feature>
<dbReference type="EMBL" id="BGPR01019069">
    <property type="protein sequence ID" value="GBN80879.1"/>
    <property type="molecule type" value="Genomic_DNA"/>
</dbReference>
<reference evidence="2 3" key="1">
    <citation type="journal article" date="2019" name="Sci. Rep.">
        <title>Orb-weaving spider Araneus ventricosus genome elucidates the spidroin gene catalogue.</title>
        <authorList>
            <person name="Kono N."/>
            <person name="Nakamura H."/>
            <person name="Ohtoshi R."/>
            <person name="Moran D.A.P."/>
            <person name="Shinohara A."/>
            <person name="Yoshida Y."/>
            <person name="Fujiwara M."/>
            <person name="Mori M."/>
            <person name="Tomita M."/>
            <person name="Arakawa K."/>
        </authorList>
    </citation>
    <scope>NUCLEOTIDE SEQUENCE [LARGE SCALE GENOMIC DNA]</scope>
</reference>
<evidence type="ECO:0000256" key="1">
    <source>
        <dbReference type="SAM" id="MobiDB-lite"/>
    </source>
</evidence>
<evidence type="ECO:0000313" key="2">
    <source>
        <dbReference type="EMBL" id="GBN80879.1"/>
    </source>
</evidence>
<evidence type="ECO:0008006" key="4">
    <source>
        <dbReference type="Google" id="ProtNLM"/>
    </source>
</evidence>